<evidence type="ECO:0000256" key="1">
    <source>
        <dbReference type="SAM" id="Phobius"/>
    </source>
</evidence>
<dbReference type="EMBL" id="JAKLMC020000015">
    <property type="protein sequence ID" value="KAK5952436.1"/>
    <property type="molecule type" value="Genomic_DNA"/>
</dbReference>
<accession>A0AAN8F6T5</accession>
<dbReference type="InterPro" id="IPR021047">
    <property type="entry name" value="Mannosyltransferase_CMT1"/>
</dbReference>
<dbReference type="AlphaFoldDB" id="A0AAN8F6T5"/>
<sequence>MVLQHTHDETLDLTRLLSADSYGDSNYTSHDDDDPAVSLLDNQSARRRYRPLALITRSFSLSYWRRVQRHAIRRAKRIKPGQAYVSDWPRRLLRLVCVSLSTLLLIVVLVGAFFPSYTRLPPHYQSLRERVENGRRAGSANTGGQKVYIAASIFDPGGDLAGGNWGKNVLDLIHILGPENVYLSIYENDSGDDALEALSNLEPRVPCNHTLASEAHLNLKDLPHITLPDGTRRIKRIAYLAEVRNRALRPLEQAQTRFDRLLYVNDVMFDPVEAAQLLFSTNIDAEGKAQYRSACAVDFINPFKFYDTFATRDLNGFSMGVPFFPWFSAVGDAVTLEQTLSDNDAVPVRSCWGGMVAFDARFLQNWQNEAAKIRTAGNESPSNLTAPYRFRAEKDLWWDSSECCLIQADIQSSDVTNPGIYMNPYVRVAYDTRTLSWLWLSKRFEKLYTPIHFIADILVNLPDFNSRRDETPWHTVQEDVWKDDATKPANGSWHKVTRTAKHDGFCGRRGLQVMKEVMSLGDRNWEFIEPPTLSLG</sequence>
<comment type="caution">
    <text evidence="2">The sequence shown here is derived from an EMBL/GenBank/DDBJ whole genome shotgun (WGS) entry which is preliminary data.</text>
</comment>
<evidence type="ECO:0008006" key="4">
    <source>
        <dbReference type="Google" id="ProtNLM"/>
    </source>
</evidence>
<dbReference type="PANTHER" id="PTHR34144">
    <property type="entry name" value="CHROMOSOME 8, WHOLE GENOME SHOTGUN SEQUENCE"/>
    <property type="match status" value="1"/>
</dbReference>
<keyword evidence="1" id="KW-1133">Transmembrane helix</keyword>
<dbReference type="Pfam" id="PF11735">
    <property type="entry name" value="CAP59_mtransfer"/>
    <property type="match status" value="1"/>
</dbReference>
<gene>
    <name evidence="2" type="ORF">OHC33_006479</name>
</gene>
<keyword evidence="3" id="KW-1185">Reference proteome</keyword>
<feature type="transmembrane region" description="Helical" evidence="1">
    <location>
        <begin position="92"/>
        <end position="114"/>
    </location>
</feature>
<evidence type="ECO:0000313" key="2">
    <source>
        <dbReference type="EMBL" id="KAK5952436.1"/>
    </source>
</evidence>
<reference evidence="2 3" key="1">
    <citation type="submission" date="2022-12" db="EMBL/GenBank/DDBJ databases">
        <title>Genomic features and morphological characterization of a novel Knufia sp. strain isolated from spacecraft assembly facility.</title>
        <authorList>
            <person name="Teixeira M."/>
            <person name="Chander A.M."/>
            <person name="Stajich J.E."/>
            <person name="Venkateswaran K."/>
        </authorList>
    </citation>
    <scope>NUCLEOTIDE SEQUENCE [LARGE SCALE GENOMIC DNA]</scope>
    <source>
        <strain evidence="2 3">FJI-L2-BK-P2</strain>
    </source>
</reference>
<protein>
    <recommendedName>
        <fullName evidence="4">Glycosyltransferase family 69 protein</fullName>
    </recommendedName>
</protein>
<dbReference type="Proteomes" id="UP001316803">
    <property type="component" value="Unassembled WGS sequence"/>
</dbReference>
<evidence type="ECO:0000313" key="3">
    <source>
        <dbReference type="Proteomes" id="UP001316803"/>
    </source>
</evidence>
<keyword evidence="1" id="KW-0812">Transmembrane</keyword>
<proteinExistence type="predicted"/>
<dbReference type="PANTHER" id="PTHR34144:SF8">
    <property type="entry name" value="GLYCOSYLTRANSFERASE FAMILY 69 PROTEIN"/>
    <property type="match status" value="1"/>
</dbReference>
<keyword evidence="1" id="KW-0472">Membrane</keyword>
<name>A0AAN8F6T5_9EURO</name>
<organism evidence="2 3">
    <name type="scientific">Knufia fluminis</name>
    <dbReference type="NCBI Taxonomy" id="191047"/>
    <lineage>
        <taxon>Eukaryota</taxon>
        <taxon>Fungi</taxon>
        <taxon>Dikarya</taxon>
        <taxon>Ascomycota</taxon>
        <taxon>Pezizomycotina</taxon>
        <taxon>Eurotiomycetes</taxon>
        <taxon>Chaetothyriomycetidae</taxon>
        <taxon>Chaetothyriales</taxon>
        <taxon>Trichomeriaceae</taxon>
        <taxon>Knufia</taxon>
    </lineage>
</organism>